<evidence type="ECO:0000256" key="1">
    <source>
        <dbReference type="ARBA" id="ARBA00004651"/>
    </source>
</evidence>
<feature type="transmembrane region" description="Helical" evidence="7">
    <location>
        <begin position="72"/>
        <end position="93"/>
    </location>
</feature>
<keyword evidence="6 7" id="KW-0472">Membrane</keyword>
<name>A0A5S5C923_9BACL</name>
<dbReference type="InterPro" id="IPR035906">
    <property type="entry name" value="MetI-like_sf"/>
</dbReference>
<keyword evidence="10" id="KW-1185">Reference proteome</keyword>
<comment type="caution">
    <text evidence="9">The sequence shown here is derived from an EMBL/GenBank/DDBJ whole genome shotgun (WGS) entry which is preliminary data.</text>
</comment>
<feature type="transmembrane region" description="Helical" evidence="7">
    <location>
        <begin position="243"/>
        <end position="262"/>
    </location>
</feature>
<keyword evidence="4 7" id="KW-0812">Transmembrane</keyword>
<protein>
    <submittedName>
        <fullName evidence="9">ABC-type glycerol-3-phosphate transport system permease component</fullName>
    </submittedName>
</protein>
<dbReference type="InterPro" id="IPR000515">
    <property type="entry name" value="MetI-like"/>
</dbReference>
<evidence type="ECO:0000256" key="6">
    <source>
        <dbReference type="ARBA" id="ARBA00023136"/>
    </source>
</evidence>
<organism evidence="9 10">
    <name type="scientific">Paenibacillus methanolicus</name>
    <dbReference type="NCBI Taxonomy" id="582686"/>
    <lineage>
        <taxon>Bacteria</taxon>
        <taxon>Bacillati</taxon>
        <taxon>Bacillota</taxon>
        <taxon>Bacilli</taxon>
        <taxon>Bacillales</taxon>
        <taxon>Paenibacillaceae</taxon>
        <taxon>Paenibacillus</taxon>
    </lineage>
</organism>
<feature type="transmembrane region" description="Helical" evidence="7">
    <location>
        <begin position="137"/>
        <end position="159"/>
    </location>
</feature>
<dbReference type="PANTHER" id="PTHR43744">
    <property type="entry name" value="ABC TRANSPORTER PERMEASE PROTEIN MG189-RELATED-RELATED"/>
    <property type="match status" value="1"/>
</dbReference>
<sequence length="276" mass="29996">MKRMTGRLLMWAFLLTAAALLLLPIGLAVLGSLKTNQELTAGTAILPQAWQFDNYGYTWKEAKFSVYVWNSVIYSVGATLTTLAVCALAAYAAARKTFPGRKLMLAVYSAMMFIHMGVLTLKPAYQLMVELGLHKSVFGLIIMMTGAGGTTFFILYAFIRGISRDLDEAAMIDGAGSFYIFSRIILPLCTPALGVVALFAFRGAWNNYILPLVFTMSQPDLQPLTVGLANIRYGFGGAVQSHLMLAGACISMIPMLLIYVLANKSFVQMNVGALKG</sequence>
<dbReference type="PROSITE" id="PS50928">
    <property type="entry name" value="ABC_TM1"/>
    <property type="match status" value="1"/>
</dbReference>
<dbReference type="AlphaFoldDB" id="A0A5S5C923"/>
<dbReference type="GO" id="GO:0055085">
    <property type="term" value="P:transmembrane transport"/>
    <property type="evidence" value="ECO:0007669"/>
    <property type="project" value="InterPro"/>
</dbReference>
<feature type="transmembrane region" description="Helical" evidence="7">
    <location>
        <begin position="105"/>
        <end position="125"/>
    </location>
</feature>
<gene>
    <name evidence="9" type="ORF">BCM02_105377</name>
</gene>
<comment type="similarity">
    <text evidence="7">Belongs to the binding-protein-dependent transport system permease family.</text>
</comment>
<evidence type="ECO:0000256" key="5">
    <source>
        <dbReference type="ARBA" id="ARBA00022989"/>
    </source>
</evidence>
<keyword evidence="3" id="KW-1003">Cell membrane</keyword>
<reference evidence="9 10" key="1">
    <citation type="submission" date="2019-07" db="EMBL/GenBank/DDBJ databases">
        <title>Genomic Encyclopedia of Type Strains, Phase III (KMG-III): the genomes of soil and plant-associated and newly described type strains.</title>
        <authorList>
            <person name="Whitman W."/>
        </authorList>
    </citation>
    <scope>NUCLEOTIDE SEQUENCE [LARGE SCALE GENOMIC DNA]</scope>
    <source>
        <strain evidence="9 10">BL24</strain>
    </source>
</reference>
<keyword evidence="2 7" id="KW-0813">Transport</keyword>
<feature type="transmembrane region" description="Helical" evidence="7">
    <location>
        <begin position="180"/>
        <end position="201"/>
    </location>
</feature>
<proteinExistence type="inferred from homology"/>
<comment type="subcellular location">
    <subcellularLocation>
        <location evidence="1 7">Cell membrane</location>
        <topology evidence="1 7">Multi-pass membrane protein</topology>
    </subcellularLocation>
</comment>
<evidence type="ECO:0000313" key="10">
    <source>
        <dbReference type="Proteomes" id="UP000323257"/>
    </source>
</evidence>
<evidence type="ECO:0000256" key="3">
    <source>
        <dbReference type="ARBA" id="ARBA00022475"/>
    </source>
</evidence>
<dbReference type="GO" id="GO:0005886">
    <property type="term" value="C:plasma membrane"/>
    <property type="evidence" value="ECO:0007669"/>
    <property type="project" value="UniProtKB-SubCell"/>
</dbReference>
<keyword evidence="5 7" id="KW-1133">Transmembrane helix</keyword>
<dbReference type="CDD" id="cd06261">
    <property type="entry name" value="TM_PBP2"/>
    <property type="match status" value="1"/>
</dbReference>
<evidence type="ECO:0000313" key="9">
    <source>
        <dbReference type="EMBL" id="TYP74830.1"/>
    </source>
</evidence>
<feature type="domain" description="ABC transmembrane type-1" evidence="8">
    <location>
        <begin position="68"/>
        <end position="262"/>
    </location>
</feature>
<dbReference type="EMBL" id="VNHS01000005">
    <property type="protein sequence ID" value="TYP74830.1"/>
    <property type="molecule type" value="Genomic_DNA"/>
</dbReference>
<evidence type="ECO:0000256" key="2">
    <source>
        <dbReference type="ARBA" id="ARBA00022448"/>
    </source>
</evidence>
<evidence type="ECO:0000256" key="4">
    <source>
        <dbReference type="ARBA" id="ARBA00022692"/>
    </source>
</evidence>
<dbReference type="Pfam" id="PF00528">
    <property type="entry name" value="BPD_transp_1"/>
    <property type="match status" value="1"/>
</dbReference>
<evidence type="ECO:0000259" key="8">
    <source>
        <dbReference type="PROSITE" id="PS50928"/>
    </source>
</evidence>
<dbReference type="RefSeq" id="WP_187434238.1">
    <property type="nucleotide sequence ID" value="NZ_VNHS01000005.1"/>
</dbReference>
<dbReference type="Proteomes" id="UP000323257">
    <property type="component" value="Unassembled WGS sequence"/>
</dbReference>
<accession>A0A5S5C923</accession>
<dbReference type="PANTHER" id="PTHR43744:SF8">
    <property type="entry name" value="SN-GLYCEROL-3-PHOSPHATE TRANSPORT SYSTEM PERMEASE PROTEIN UGPE"/>
    <property type="match status" value="1"/>
</dbReference>
<dbReference type="Gene3D" id="1.10.3720.10">
    <property type="entry name" value="MetI-like"/>
    <property type="match status" value="1"/>
</dbReference>
<evidence type="ECO:0000256" key="7">
    <source>
        <dbReference type="RuleBase" id="RU363032"/>
    </source>
</evidence>
<dbReference type="SUPFAM" id="SSF161098">
    <property type="entry name" value="MetI-like"/>
    <property type="match status" value="1"/>
</dbReference>